<sequence>MNRKITIFIACCILCLVSLIVYNAEVAESPRALFVSPENNGIPRPLRKFVPTPIEVDVTKMCGKICDREMRTCFDPTLSVVVYDGTSPEKMRFEQKVKKFTPKIDTEEAENKWKHNRSKCPVNELDESFHTMTKQESCAIVGNSGILLGSECGEEIDSYDFVLRSNLALLEGYTKDVGNKTNMMMINFSTLGRIYGTLRNQSKAKDDMLRYFKLLNGTILWYPKATGERQSSRLQHIATLFLEENIHVKFAYNLMTATVVTKRKWGTGKEASSGLITFTMAQTFCKNVTLYGFYPYQRDEFGVPVLYHYYEPNLIDFHTRTHNFDREHRLLRSLHDQHILKLVIGSCKE</sequence>
<dbReference type="PANTHER" id="PTHR11987:SF53">
    <property type="entry name" value="ALPHA-2,8-SIALYLTRANSFERASE 8F-LIKE"/>
    <property type="match status" value="1"/>
</dbReference>
<keyword evidence="4" id="KW-0808">Transferase</keyword>
<accession>A0A9Q1CNV6</accession>
<dbReference type="GO" id="GO:0003828">
    <property type="term" value="F:alpha-N-acetylneuraminate alpha-2,8-sialyltransferase activity"/>
    <property type="evidence" value="ECO:0007669"/>
    <property type="project" value="TreeGrafter"/>
</dbReference>
<dbReference type="GO" id="GO:0000139">
    <property type="term" value="C:Golgi membrane"/>
    <property type="evidence" value="ECO:0007669"/>
    <property type="project" value="UniProtKB-SubCell"/>
</dbReference>
<dbReference type="AlphaFoldDB" id="A0A9Q1CNV6"/>
<organism evidence="12 13">
    <name type="scientific">Holothuria leucospilota</name>
    <name type="common">Black long sea cucumber</name>
    <name type="synonym">Mertensiothuria leucospilota</name>
    <dbReference type="NCBI Taxonomy" id="206669"/>
    <lineage>
        <taxon>Eukaryota</taxon>
        <taxon>Metazoa</taxon>
        <taxon>Echinodermata</taxon>
        <taxon>Eleutherozoa</taxon>
        <taxon>Echinozoa</taxon>
        <taxon>Holothuroidea</taxon>
        <taxon>Aspidochirotacea</taxon>
        <taxon>Aspidochirotida</taxon>
        <taxon>Holothuriidae</taxon>
        <taxon>Holothuria</taxon>
    </lineage>
</organism>
<keyword evidence="13" id="KW-1185">Reference proteome</keyword>
<evidence type="ECO:0000256" key="8">
    <source>
        <dbReference type="ARBA" id="ARBA00023034"/>
    </source>
</evidence>
<keyword evidence="6" id="KW-0735">Signal-anchor</keyword>
<dbReference type="Pfam" id="PF00777">
    <property type="entry name" value="Glyco_transf_29"/>
    <property type="match status" value="1"/>
</dbReference>
<evidence type="ECO:0000256" key="1">
    <source>
        <dbReference type="ARBA" id="ARBA00004323"/>
    </source>
</evidence>
<feature type="signal peptide" evidence="11">
    <location>
        <begin position="1"/>
        <end position="26"/>
    </location>
</feature>
<dbReference type="InterPro" id="IPR001675">
    <property type="entry name" value="Glyco_trans_29"/>
</dbReference>
<dbReference type="InterPro" id="IPR038578">
    <property type="entry name" value="GT29-like_sf"/>
</dbReference>
<dbReference type="EMBL" id="JAIZAY010000001">
    <property type="protein sequence ID" value="KAJ8049187.1"/>
    <property type="molecule type" value="Genomic_DNA"/>
</dbReference>
<evidence type="ECO:0000313" key="13">
    <source>
        <dbReference type="Proteomes" id="UP001152320"/>
    </source>
</evidence>
<reference evidence="12" key="1">
    <citation type="submission" date="2021-10" db="EMBL/GenBank/DDBJ databases">
        <title>Tropical sea cucumber genome reveals ecological adaptation and Cuvierian tubules defense mechanism.</title>
        <authorList>
            <person name="Chen T."/>
        </authorList>
    </citation>
    <scope>NUCLEOTIDE SEQUENCE</scope>
    <source>
        <strain evidence="12">Nanhai2018</strain>
        <tissue evidence="12">Muscle</tissue>
    </source>
</reference>
<evidence type="ECO:0000256" key="4">
    <source>
        <dbReference type="ARBA" id="ARBA00022679"/>
    </source>
</evidence>
<proteinExistence type="inferred from homology"/>
<dbReference type="Proteomes" id="UP001152320">
    <property type="component" value="Chromosome 1"/>
</dbReference>
<keyword evidence="10" id="KW-0325">Glycoprotein</keyword>
<evidence type="ECO:0000256" key="9">
    <source>
        <dbReference type="ARBA" id="ARBA00023136"/>
    </source>
</evidence>
<evidence type="ECO:0000256" key="3">
    <source>
        <dbReference type="ARBA" id="ARBA00022676"/>
    </source>
</evidence>
<dbReference type="CDD" id="cd23963">
    <property type="entry name" value="GT29_ST8SIA"/>
    <property type="match status" value="1"/>
</dbReference>
<comment type="subcellular location">
    <subcellularLocation>
        <location evidence="1">Golgi apparatus membrane</location>
        <topology evidence="1">Single-pass type II membrane protein</topology>
    </subcellularLocation>
</comment>
<evidence type="ECO:0000256" key="10">
    <source>
        <dbReference type="ARBA" id="ARBA00023180"/>
    </source>
</evidence>
<keyword evidence="11" id="KW-0732">Signal</keyword>
<dbReference type="PANTHER" id="PTHR11987">
    <property type="entry name" value="ALPHA-2,8-SIALYLTRANSFERASE"/>
    <property type="match status" value="1"/>
</dbReference>
<gene>
    <name evidence="12" type="ORF">HOLleu_01811</name>
</gene>
<dbReference type="GO" id="GO:0009311">
    <property type="term" value="P:oligosaccharide metabolic process"/>
    <property type="evidence" value="ECO:0007669"/>
    <property type="project" value="TreeGrafter"/>
</dbReference>
<keyword evidence="7" id="KW-1133">Transmembrane helix</keyword>
<dbReference type="OrthoDB" id="10264956at2759"/>
<evidence type="ECO:0000256" key="6">
    <source>
        <dbReference type="ARBA" id="ARBA00022968"/>
    </source>
</evidence>
<feature type="chain" id="PRO_5040160346" evidence="11">
    <location>
        <begin position="27"/>
        <end position="349"/>
    </location>
</feature>
<evidence type="ECO:0000256" key="5">
    <source>
        <dbReference type="ARBA" id="ARBA00022692"/>
    </source>
</evidence>
<evidence type="ECO:0000256" key="7">
    <source>
        <dbReference type="ARBA" id="ARBA00022989"/>
    </source>
</evidence>
<dbReference type="Gene3D" id="3.90.1480.20">
    <property type="entry name" value="Glycosyl transferase family 29"/>
    <property type="match status" value="1"/>
</dbReference>
<protein>
    <submittedName>
        <fullName evidence="12">Alpha-2,8-sialyltransferase 8B</fullName>
    </submittedName>
</protein>
<evidence type="ECO:0000256" key="11">
    <source>
        <dbReference type="SAM" id="SignalP"/>
    </source>
</evidence>
<evidence type="ECO:0000313" key="12">
    <source>
        <dbReference type="EMBL" id="KAJ8049187.1"/>
    </source>
</evidence>
<keyword evidence="9" id="KW-0472">Membrane</keyword>
<name>A0A9Q1CNV6_HOLLE</name>
<comment type="caution">
    <text evidence="12">The sequence shown here is derived from an EMBL/GenBank/DDBJ whole genome shotgun (WGS) entry which is preliminary data.</text>
</comment>
<dbReference type="InterPro" id="IPR050943">
    <property type="entry name" value="Glycosyltr_29_Sialyltrsf"/>
</dbReference>
<evidence type="ECO:0000256" key="2">
    <source>
        <dbReference type="ARBA" id="ARBA00006003"/>
    </source>
</evidence>
<comment type="similarity">
    <text evidence="2">Belongs to the glycosyltransferase 29 family.</text>
</comment>
<keyword evidence="8" id="KW-0333">Golgi apparatus</keyword>
<dbReference type="GO" id="GO:0006491">
    <property type="term" value="P:N-glycan processing"/>
    <property type="evidence" value="ECO:0007669"/>
    <property type="project" value="TreeGrafter"/>
</dbReference>
<keyword evidence="3" id="KW-0328">Glycosyltransferase</keyword>
<keyword evidence="5" id="KW-0812">Transmembrane</keyword>